<dbReference type="SUPFAM" id="SSF56219">
    <property type="entry name" value="DNase I-like"/>
    <property type="match status" value="1"/>
</dbReference>
<protein>
    <recommendedName>
        <fullName evidence="4">Endonuclease/exonuclease/phosphatase domain-containing protein</fullName>
    </recommendedName>
</protein>
<evidence type="ECO:0000313" key="3">
    <source>
        <dbReference type="Proteomes" id="UP000502823"/>
    </source>
</evidence>
<dbReference type="EMBL" id="BLKM01009501">
    <property type="protein sequence ID" value="GFG37136.1"/>
    <property type="molecule type" value="Genomic_DNA"/>
</dbReference>
<proteinExistence type="predicted"/>
<accession>A0A6L2PX72</accession>
<name>A0A6L2PX72_COPFO</name>
<dbReference type="InterPro" id="IPR036691">
    <property type="entry name" value="Endo/exonu/phosph_ase_sf"/>
</dbReference>
<dbReference type="Proteomes" id="UP000502823">
    <property type="component" value="Unassembled WGS sequence"/>
</dbReference>
<feature type="region of interest" description="Disordered" evidence="1">
    <location>
        <begin position="107"/>
        <end position="126"/>
    </location>
</feature>
<feature type="compositionally biased region" description="Polar residues" evidence="1">
    <location>
        <begin position="109"/>
        <end position="126"/>
    </location>
</feature>
<dbReference type="OrthoDB" id="6621896at2759"/>
<gene>
    <name evidence="2" type="ORF">Cfor_05796</name>
</gene>
<dbReference type="InParanoid" id="A0A6L2PX72"/>
<comment type="caution">
    <text evidence="2">The sequence shown here is derived from an EMBL/GenBank/DDBJ whole genome shotgun (WGS) entry which is preliminary data.</text>
</comment>
<evidence type="ECO:0000256" key="1">
    <source>
        <dbReference type="SAM" id="MobiDB-lite"/>
    </source>
</evidence>
<dbReference type="Gene3D" id="3.60.10.10">
    <property type="entry name" value="Endonuclease/exonuclease/phosphatase"/>
    <property type="match status" value="1"/>
</dbReference>
<organism evidence="2 3">
    <name type="scientific">Coptotermes formosanus</name>
    <name type="common">Formosan subterranean termite</name>
    <dbReference type="NCBI Taxonomy" id="36987"/>
    <lineage>
        <taxon>Eukaryota</taxon>
        <taxon>Metazoa</taxon>
        <taxon>Ecdysozoa</taxon>
        <taxon>Arthropoda</taxon>
        <taxon>Hexapoda</taxon>
        <taxon>Insecta</taxon>
        <taxon>Pterygota</taxon>
        <taxon>Neoptera</taxon>
        <taxon>Polyneoptera</taxon>
        <taxon>Dictyoptera</taxon>
        <taxon>Blattodea</taxon>
        <taxon>Blattoidea</taxon>
        <taxon>Termitoidae</taxon>
        <taxon>Rhinotermitidae</taxon>
        <taxon>Coptotermes</taxon>
    </lineage>
</organism>
<dbReference type="AlphaFoldDB" id="A0A6L2PX72"/>
<evidence type="ECO:0000313" key="2">
    <source>
        <dbReference type="EMBL" id="GFG37136.1"/>
    </source>
</evidence>
<keyword evidence="3" id="KW-1185">Reference proteome</keyword>
<evidence type="ECO:0008006" key="4">
    <source>
        <dbReference type="Google" id="ProtNLM"/>
    </source>
</evidence>
<reference evidence="3" key="1">
    <citation type="submission" date="2020-01" db="EMBL/GenBank/DDBJ databases">
        <title>Draft genome sequence of the Termite Coptotermes fromosanus.</title>
        <authorList>
            <person name="Itakura S."/>
            <person name="Yosikawa Y."/>
            <person name="Umezawa K."/>
        </authorList>
    </citation>
    <scope>NUCLEOTIDE SEQUENCE [LARGE SCALE GENOMIC DNA]</scope>
</reference>
<sequence>MDMKSHTLFYSGKEKETGESGVSFVVDRSTKRNILDFQAVGERTCVLRIQTTFLYLSFINVYAPIQENKEIEKEAFYQKLEVHHECPSSDIKILVGDLNAKIRRDEISQGPTGRYSSHLKSNNNGQKPLDFATQKSMVVSSTCYPHKDIHKQTWRSHDGKINNLTNHILIHKRNASSITDVKSCRGANSDSNHFLVKRKYRCKIAYRKHGTNRNLKRRNVEKLAEPSICTNYQQQLQKELEKNERERTVQELAHMQEEWKQIKEVMMEVALQTAGYQPKQDNREWIDENTKSLQMRKI</sequence>